<sequence>MSPLDCLIHVAEWMNSISVDGPLLHYGMSSSLVRTHDSLCCSVTRNLLFFLIAIDLTTDITCTHSFTLHQVPDDSRSMWGRLYGEARCDHLYTNNRKLRSLQR</sequence>
<keyword evidence="2" id="KW-1185">Reference proteome</keyword>
<proteinExistence type="predicted"/>
<organism evidence="1 2">
    <name type="scientific">Rickenella mellea</name>
    <dbReference type="NCBI Taxonomy" id="50990"/>
    <lineage>
        <taxon>Eukaryota</taxon>
        <taxon>Fungi</taxon>
        <taxon>Dikarya</taxon>
        <taxon>Basidiomycota</taxon>
        <taxon>Agaricomycotina</taxon>
        <taxon>Agaricomycetes</taxon>
        <taxon>Hymenochaetales</taxon>
        <taxon>Rickenellaceae</taxon>
        <taxon>Rickenella</taxon>
    </lineage>
</organism>
<dbReference type="AlphaFoldDB" id="A0A4Y7PPF6"/>
<protein>
    <submittedName>
        <fullName evidence="1">Uncharacterized protein</fullName>
    </submittedName>
</protein>
<evidence type="ECO:0000313" key="1">
    <source>
        <dbReference type="EMBL" id="TDL17008.1"/>
    </source>
</evidence>
<reference evidence="1 2" key="1">
    <citation type="submission" date="2018-06" db="EMBL/GenBank/DDBJ databases">
        <title>A transcriptomic atlas of mushroom development highlights an independent origin of complex multicellularity.</title>
        <authorList>
            <consortium name="DOE Joint Genome Institute"/>
            <person name="Krizsan K."/>
            <person name="Almasi E."/>
            <person name="Merenyi Z."/>
            <person name="Sahu N."/>
            <person name="Viragh M."/>
            <person name="Koszo T."/>
            <person name="Mondo S."/>
            <person name="Kiss B."/>
            <person name="Balint B."/>
            <person name="Kues U."/>
            <person name="Barry K."/>
            <person name="Hegedus J.C."/>
            <person name="Henrissat B."/>
            <person name="Johnson J."/>
            <person name="Lipzen A."/>
            <person name="Ohm R."/>
            <person name="Nagy I."/>
            <person name="Pangilinan J."/>
            <person name="Yan J."/>
            <person name="Xiong Y."/>
            <person name="Grigoriev I.V."/>
            <person name="Hibbett D.S."/>
            <person name="Nagy L.G."/>
        </authorList>
    </citation>
    <scope>NUCLEOTIDE SEQUENCE [LARGE SCALE GENOMIC DNA]</scope>
    <source>
        <strain evidence="1 2">SZMC22713</strain>
    </source>
</reference>
<gene>
    <name evidence="1" type="ORF">BD410DRAFT_794730</name>
</gene>
<dbReference type="VEuPathDB" id="FungiDB:BD410DRAFT_794730"/>
<dbReference type="Proteomes" id="UP000294933">
    <property type="component" value="Unassembled WGS sequence"/>
</dbReference>
<name>A0A4Y7PPF6_9AGAM</name>
<dbReference type="EMBL" id="ML170230">
    <property type="protein sequence ID" value="TDL17008.1"/>
    <property type="molecule type" value="Genomic_DNA"/>
</dbReference>
<accession>A0A4Y7PPF6</accession>
<evidence type="ECO:0000313" key="2">
    <source>
        <dbReference type="Proteomes" id="UP000294933"/>
    </source>
</evidence>